<reference evidence="11" key="1">
    <citation type="journal article" date="2014" name="Int. J. Syst. Evol. Microbiol.">
        <title>Complete genome of a new Firmicutes species belonging to the dominant human colonic microbiota ('Ruminococcus bicirculans') reveals two chromosomes and a selective capacity to utilize plant glucans.</title>
        <authorList>
            <consortium name="NISC Comparative Sequencing Program"/>
            <person name="Wegmann U."/>
            <person name="Louis P."/>
            <person name="Goesmann A."/>
            <person name="Henrissat B."/>
            <person name="Duncan S.H."/>
            <person name="Flint H.J."/>
        </authorList>
    </citation>
    <scope>NUCLEOTIDE SEQUENCE</scope>
    <source>
        <strain evidence="11">CGMCC 1.11013</strain>
    </source>
</reference>
<protein>
    <recommendedName>
        <fullName evidence="3">histidine kinase</fullName>
        <ecNumber evidence="3">2.7.13.3</ecNumber>
    </recommendedName>
</protein>
<dbReference type="eggNOG" id="COG2205">
    <property type="taxonomic scope" value="Bacteria"/>
</dbReference>
<evidence type="ECO:0000256" key="5">
    <source>
        <dbReference type="ARBA" id="ARBA00022679"/>
    </source>
</evidence>
<dbReference type="PANTHER" id="PTHR43547">
    <property type="entry name" value="TWO-COMPONENT HISTIDINE KINASE"/>
    <property type="match status" value="1"/>
</dbReference>
<evidence type="ECO:0000256" key="4">
    <source>
        <dbReference type="ARBA" id="ARBA00022553"/>
    </source>
</evidence>
<dbReference type="EMBL" id="BMEG01000006">
    <property type="protein sequence ID" value="GGD79467.1"/>
    <property type="molecule type" value="Genomic_DNA"/>
</dbReference>
<evidence type="ECO:0000256" key="3">
    <source>
        <dbReference type="ARBA" id="ARBA00012438"/>
    </source>
</evidence>
<sequence>MLTIDDSFEHAGCGLLSAHIDGTILRVNSTLCRWLGYGQHELVNVRKVSDILTVGAKLFQQTHWGPLLELQGSVAELKLELLGRERNRIPMLLNVRRVRSKDRDFDHYAFMVLTDRHRFEQELVEARARAERALEAQRQVKDQLRRADRQKDEFLATLAHELRNPLAPMRSVMDLLKTPSLDAGRVQWGYGVLDRQLNQLSHLVDDLLDVSRISAGKIELRREPVNVAEAMQTALEASRPRITAASHHISVDAPREPLTVDADPTRLSQIMQNLLNNAAKYTPPGGNIWFSAYREDGEAVIVVRDSGIGIDETDLPSLFGLFTQLSGGKQYAEGGLGVGLALVKMLTDLHGGTASARSPGIGQGSEFIVRLPLSTLPQSHGERPPASSHKNRPRRILLVDDNRDAGESLSMLLELDGHTVLRADDAKSALLIARENELDVALLDIGLPDMSGYELAARIREGAQGSDLLFVAITGWGQKDDLAKAKAAGFDLHFTKPVNLDKLLAAIATRL</sequence>
<dbReference type="EMBL" id="JFHE01000015">
    <property type="protein sequence ID" value="KDR33520.1"/>
    <property type="molecule type" value="Genomic_DNA"/>
</dbReference>
<dbReference type="Gene3D" id="1.10.287.130">
    <property type="match status" value="1"/>
</dbReference>
<dbReference type="SUPFAM" id="SSF55874">
    <property type="entry name" value="ATPase domain of HSP90 chaperone/DNA topoisomerase II/histidine kinase"/>
    <property type="match status" value="1"/>
</dbReference>
<dbReference type="InterPro" id="IPR004358">
    <property type="entry name" value="Sig_transdc_His_kin-like_C"/>
</dbReference>
<dbReference type="InterPro" id="IPR036890">
    <property type="entry name" value="HATPase_C_sf"/>
</dbReference>
<evidence type="ECO:0000256" key="7">
    <source>
        <dbReference type="PROSITE-ProRule" id="PRU00169"/>
    </source>
</evidence>
<dbReference type="EC" id="2.7.13.3" evidence="3"/>
<dbReference type="PRINTS" id="PR00344">
    <property type="entry name" value="BCTRLSENSOR"/>
</dbReference>
<dbReference type="Gene3D" id="3.40.50.2300">
    <property type="match status" value="1"/>
</dbReference>
<accession>A0A069NYS2</accession>
<evidence type="ECO:0000256" key="1">
    <source>
        <dbReference type="ARBA" id="ARBA00000085"/>
    </source>
</evidence>
<keyword evidence="14" id="KW-1185">Reference proteome</keyword>
<dbReference type="InterPro" id="IPR035965">
    <property type="entry name" value="PAS-like_dom_sf"/>
</dbReference>
<dbReference type="Proteomes" id="UP000597138">
    <property type="component" value="Unassembled WGS sequence"/>
</dbReference>
<feature type="modified residue" description="4-aspartylphosphate" evidence="7">
    <location>
        <position position="444"/>
    </location>
</feature>
<comment type="caution">
    <text evidence="12">The sequence shown here is derived from an EMBL/GenBank/DDBJ whole genome shotgun (WGS) entry which is preliminary data.</text>
</comment>
<dbReference type="eggNOG" id="COG5002">
    <property type="taxonomic scope" value="Bacteria"/>
</dbReference>
<keyword evidence="6 12" id="KW-0418">Kinase</keyword>
<dbReference type="AlphaFoldDB" id="A0A069NYS2"/>
<comment type="subcellular location">
    <subcellularLocation>
        <location evidence="2">Cell inner membrane</location>
        <topology evidence="2">Multi-pass membrane protein</topology>
    </subcellularLocation>
</comment>
<gene>
    <name evidence="12" type="ORF">BG57_07120</name>
    <name evidence="11" type="ORF">GCM10010985_37540</name>
</gene>
<organism evidence="12 13">
    <name type="scientific">Caballeronia grimmiae</name>
    <dbReference type="NCBI Taxonomy" id="1071679"/>
    <lineage>
        <taxon>Bacteria</taxon>
        <taxon>Pseudomonadati</taxon>
        <taxon>Pseudomonadota</taxon>
        <taxon>Betaproteobacteria</taxon>
        <taxon>Burkholderiales</taxon>
        <taxon>Burkholderiaceae</taxon>
        <taxon>Caballeronia</taxon>
    </lineage>
</organism>
<dbReference type="SUPFAM" id="SSF52172">
    <property type="entry name" value="CheY-like"/>
    <property type="match status" value="1"/>
</dbReference>
<dbReference type="SUPFAM" id="SSF55785">
    <property type="entry name" value="PYP-like sensor domain (PAS domain)"/>
    <property type="match status" value="1"/>
</dbReference>
<dbReference type="GO" id="GO:0000155">
    <property type="term" value="F:phosphorelay sensor kinase activity"/>
    <property type="evidence" value="ECO:0007669"/>
    <property type="project" value="InterPro"/>
</dbReference>
<keyword evidence="5" id="KW-0808">Transferase</keyword>
<dbReference type="Gene3D" id="3.30.450.20">
    <property type="entry name" value="PAS domain"/>
    <property type="match status" value="1"/>
</dbReference>
<dbReference type="RefSeq" id="WP_035966366.1">
    <property type="nucleotide sequence ID" value="NZ_BMEG01000006.1"/>
</dbReference>
<dbReference type="Pfam" id="PF00512">
    <property type="entry name" value="HisKA"/>
    <property type="match status" value="1"/>
</dbReference>
<proteinExistence type="predicted"/>
<keyword evidence="8" id="KW-0175">Coiled coil</keyword>
<evidence type="ECO:0000256" key="6">
    <source>
        <dbReference type="ARBA" id="ARBA00022777"/>
    </source>
</evidence>
<dbReference type="CDD" id="cd17580">
    <property type="entry name" value="REC_2_DhkD-like"/>
    <property type="match status" value="1"/>
</dbReference>
<dbReference type="SMART" id="SM00448">
    <property type="entry name" value="REC"/>
    <property type="match status" value="1"/>
</dbReference>
<dbReference type="SMART" id="SM00388">
    <property type="entry name" value="HisKA"/>
    <property type="match status" value="1"/>
</dbReference>
<dbReference type="FunFam" id="3.30.565.10:FF:000006">
    <property type="entry name" value="Sensor histidine kinase WalK"/>
    <property type="match status" value="1"/>
</dbReference>
<reference evidence="12 13" key="2">
    <citation type="submission" date="2014-03" db="EMBL/GenBank/DDBJ databases">
        <title>Draft Genome Sequences of Four Burkholderia Strains.</title>
        <authorList>
            <person name="Liu X.Y."/>
            <person name="Li C.X."/>
            <person name="Xu J.H."/>
        </authorList>
    </citation>
    <scope>NUCLEOTIDE SEQUENCE [LARGE SCALE GENOMIC DNA]</scope>
    <source>
        <strain evidence="12 13">R27</strain>
    </source>
</reference>
<evidence type="ECO:0000259" key="10">
    <source>
        <dbReference type="PROSITE" id="PS50110"/>
    </source>
</evidence>
<dbReference type="InterPro" id="IPR005467">
    <property type="entry name" value="His_kinase_dom"/>
</dbReference>
<dbReference type="PROSITE" id="PS50110">
    <property type="entry name" value="RESPONSE_REGULATORY"/>
    <property type="match status" value="1"/>
</dbReference>
<evidence type="ECO:0000256" key="8">
    <source>
        <dbReference type="SAM" id="Coils"/>
    </source>
</evidence>
<dbReference type="PROSITE" id="PS50109">
    <property type="entry name" value="HIS_KIN"/>
    <property type="match status" value="1"/>
</dbReference>
<feature type="domain" description="Histidine kinase" evidence="9">
    <location>
        <begin position="157"/>
        <end position="375"/>
    </location>
</feature>
<reference evidence="11" key="4">
    <citation type="submission" date="2024-05" db="EMBL/GenBank/DDBJ databases">
        <authorList>
            <person name="Sun Q."/>
            <person name="Zhou Y."/>
        </authorList>
    </citation>
    <scope>NUCLEOTIDE SEQUENCE</scope>
    <source>
        <strain evidence="11">CGMCC 1.11013</strain>
    </source>
</reference>
<evidence type="ECO:0000313" key="13">
    <source>
        <dbReference type="Proteomes" id="UP000027439"/>
    </source>
</evidence>
<feature type="coiled-coil region" evidence="8">
    <location>
        <begin position="116"/>
        <end position="153"/>
    </location>
</feature>
<dbReference type="InterPro" id="IPR003594">
    <property type="entry name" value="HATPase_dom"/>
</dbReference>
<dbReference type="InterPro" id="IPR036097">
    <property type="entry name" value="HisK_dim/P_sf"/>
</dbReference>
<evidence type="ECO:0000313" key="11">
    <source>
        <dbReference type="EMBL" id="GGD79467.1"/>
    </source>
</evidence>
<dbReference type="InterPro" id="IPR001789">
    <property type="entry name" value="Sig_transdc_resp-reg_receiver"/>
</dbReference>
<dbReference type="STRING" id="1071679.BG57_07120"/>
<dbReference type="InterPro" id="IPR011006">
    <property type="entry name" value="CheY-like_superfamily"/>
</dbReference>
<dbReference type="SUPFAM" id="SSF47384">
    <property type="entry name" value="Homodimeric domain of signal transducing histidine kinase"/>
    <property type="match status" value="1"/>
</dbReference>
<keyword evidence="4 7" id="KW-0597">Phosphoprotein</keyword>
<dbReference type="Proteomes" id="UP000027439">
    <property type="component" value="Unassembled WGS sequence"/>
</dbReference>
<dbReference type="GO" id="GO:0005886">
    <property type="term" value="C:plasma membrane"/>
    <property type="evidence" value="ECO:0007669"/>
    <property type="project" value="UniProtKB-SubCell"/>
</dbReference>
<dbReference type="InterPro" id="IPR003661">
    <property type="entry name" value="HisK_dim/P_dom"/>
</dbReference>
<comment type="catalytic activity">
    <reaction evidence="1">
        <text>ATP + protein L-histidine = ADP + protein N-phospho-L-histidine.</text>
        <dbReference type="EC" id="2.7.13.3"/>
    </reaction>
</comment>
<feature type="domain" description="Response regulatory" evidence="10">
    <location>
        <begin position="395"/>
        <end position="511"/>
    </location>
</feature>
<evidence type="ECO:0000313" key="12">
    <source>
        <dbReference type="EMBL" id="KDR33520.1"/>
    </source>
</evidence>
<reference evidence="14" key="3">
    <citation type="journal article" date="2019" name="Int. J. Syst. Evol. Microbiol.">
        <title>The Global Catalogue of Microorganisms (GCM) 10K type strain sequencing project: providing services to taxonomists for standard genome sequencing and annotation.</title>
        <authorList>
            <consortium name="The Broad Institute Genomics Platform"/>
            <consortium name="The Broad Institute Genome Sequencing Center for Infectious Disease"/>
            <person name="Wu L."/>
            <person name="Ma J."/>
        </authorList>
    </citation>
    <scope>NUCLEOTIDE SEQUENCE [LARGE SCALE GENOMIC DNA]</scope>
    <source>
        <strain evidence="14">CGMCC 1.11013</strain>
    </source>
</reference>
<dbReference type="Pfam" id="PF02518">
    <property type="entry name" value="HATPase_c"/>
    <property type="match status" value="1"/>
</dbReference>
<dbReference type="PANTHER" id="PTHR43547:SF2">
    <property type="entry name" value="HYBRID SIGNAL TRANSDUCTION HISTIDINE KINASE C"/>
    <property type="match status" value="1"/>
</dbReference>
<dbReference type="Gene3D" id="3.30.565.10">
    <property type="entry name" value="Histidine kinase-like ATPase, C-terminal domain"/>
    <property type="match status" value="1"/>
</dbReference>
<name>A0A069NYS2_9BURK</name>
<evidence type="ECO:0000256" key="2">
    <source>
        <dbReference type="ARBA" id="ARBA00004429"/>
    </source>
</evidence>
<evidence type="ECO:0000259" key="9">
    <source>
        <dbReference type="PROSITE" id="PS50109"/>
    </source>
</evidence>
<dbReference type="SMART" id="SM00387">
    <property type="entry name" value="HATPase_c"/>
    <property type="match status" value="1"/>
</dbReference>
<dbReference type="CDD" id="cd00082">
    <property type="entry name" value="HisKA"/>
    <property type="match status" value="1"/>
</dbReference>
<dbReference type="Pfam" id="PF00072">
    <property type="entry name" value="Response_reg"/>
    <property type="match status" value="1"/>
</dbReference>
<evidence type="ECO:0000313" key="14">
    <source>
        <dbReference type="Proteomes" id="UP000597138"/>
    </source>
</evidence>